<dbReference type="SUPFAM" id="SSF103473">
    <property type="entry name" value="MFS general substrate transporter"/>
    <property type="match status" value="1"/>
</dbReference>
<dbReference type="RefSeq" id="WP_346060432.1">
    <property type="nucleotide sequence ID" value="NZ_BAAAVQ010000126.1"/>
</dbReference>
<dbReference type="InterPro" id="IPR050171">
    <property type="entry name" value="MFS_Transporters"/>
</dbReference>
<comment type="subcellular location">
    <subcellularLocation>
        <location evidence="1">Cell membrane</location>
        <topology evidence="1">Multi-pass membrane protein</topology>
    </subcellularLocation>
</comment>
<feature type="transmembrane region" description="Helical" evidence="8">
    <location>
        <begin position="80"/>
        <end position="97"/>
    </location>
</feature>
<proteinExistence type="predicted"/>
<dbReference type="InterPro" id="IPR036259">
    <property type="entry name" value="MFS_trans_sf"/>
</dbReference>
<feature type="transmembrane region" description="Helical" evidence="8">
    <location>
        <begin position="47"/>
        <end position="68"/>
    </location>
</feature>
<organism evidence="9 10">
    <name type="scientific">Glutamicibacter bergerei</name>
    <dbReference type="NCBI Taxonomy" id="256702"/>
    <lineage>
        <taxon>Bacteria</taxon>
        <taxon>Bacillati</taxon>
        <taxon>Actinomycetota</taxon>
        <taxon>Actinomycetes</taxon>
        <taxon>Micrococcales</taxon>
        <taxon>Micrococcaceae</taxon>
        <taxon>Glutamicibacter</taxon>
    </lineage>
</organism>
<dbReference type="EMBL" id="JBHSHE010000092">
    <property type="protein sequence ID" value="MFC4718087.1"/>
    <property type="molecule type" value="Genomic_DNA"/>
</dbReference>
<feature type="transmembrane region" description="Helical" evidence="8">
    <location>
        <begin position="356"/>
        <end position="378"/>
    </location>
</feature>
<dbReference type="InterPro" id="IPR011701">
    <property type="entry name" value="MFS"/>
</dbReference>
<evidence type="ECO:0000256" key="4">
    <source>
        <dbReference type="ARBA" id="ARBA00022692"/>
    </source>
</evidence>
<keyword evidence="10" id="KW-1185">Reference proteome</keyword>
<evidence type="ECO:0000256" key="1">
    <source>
        <dbReference type="ARBA" id="ARBA00004651"/>
    </source>
</evidence>
<dbReference type="Proteomes" id="UP001595884">
    <property type="component" value="Unassembled WGS sequence"/>
</dbReference>
<dbReference type="Pfam" id="PF07690">
    <property type="entry name" value="MFS_1"/>
    <property type="match status" value="1"/>
</dbReference>
<feature type="transmembrane region" description="Helical" evidence="8">
    <location>
        <begin position="437"/>
        <end position="460"/>
    </location>
</feature>
<feature type="region of interest" description="Disordered" evidence="7">
    <location>
        <begin position="384"/>
        <end position="414"/>
    </location>
</feature>
<keyword evidence="6 8" id="KW-0472">Membrane</keyword>
<reference evidence="10" key="1">
    <citation type="journal article" date="2019" name="Int. J. Syst. Evol. Microbiol.">
        <title>The Global Catalogue of Microorganisms (GCM) 10K type strain sequencing project: providing services to taxonomists for standard genome sequencing and annotation.</title>
        <authorList>
            <consortium name="The Broad Institute Genomics Platform"/>
            <consortium name="The Broad Institute Genome Sequencing Center for Infectious Disease"/>
            <person name="Wu L."/>
            <person name="Ma J."/>
        </authorList>
    </citation>
    <scope>NUCLEOTIDE SEQUENCE [LARGE SCALE GENOMIC DNA]</scope>
    <source>
        <strain evidence="10">CGMCC 1.12849</strain>
    </source>
</reference>
<evidence type="ECO:0000256" key="6">
    <source>
        <dbReference type="ARBA" id="ARBA00023136"/>
    </source>
</evidence>
<protein>
    <submittedName>
        <fullName evidence="9">MFS transporter</fullName>
    </submittedName>
</protein>
<feature type="transmembrane region" description="Helical" evidence="8">
    <location>
        <begin position="295"/>
        <end position="317"/>
    </location>
</feature>
<comment type="caution">
    <text evidence="9">The sequence shown here is derived from an EMBL/GenBank/DDBJ whole genome shotgun (WGS) entry which is preliminary data.</text>
</comment>
<evidence type="ECO:0000256" key="3">
    <source>
        <dbReference type="ARBA" id="ARBA00022475"/>
    </source>
</evidence>
<dbReference type="Gene3D" id="1.20.1250.20">
    <property type="entry name" value="MFS general substrate transporter like domains"/>
    <property type="match status" value="2"/>
</dbReference>
<gene>
    <name evidence="9" type="ORF">ACFO7V_18360</name>
</gene>
<evidence type="ECO:0000313" key="10">
    <source>
        <dbReference type="Proteomes" id="UP001595884"/>
    </source>
</evidence>
<feature type="transmembrane region" description="Helical" evidence="8">
    <location>
        <begin position="207"/>
        <end position="232"/>
    </location>
</feature>
<feature type="transmembrane region" description="Helical" evidence="8">
    <location>
        <begin position="271"/>
        <end position="289"/>
    </location>
</feature>
<name>A0ABV9MQ37_9MICC</name>
<sequence>MKSPSTTQSAPVRQSSARWSAALVGGPADLLDFLIPLWAGTALGLDATVIGVLVAAELFVSFAARFPAGLLADMWERRNIVATGAVLYGLSCAGYALSTGPAMAFFSAVLGGLGGALFWVALRAIVSESAGSDSFAFPKLMTWQETGSWVAFVAGLTLIGSLNFQGVFLAASGACFVSAVMIATAPRRPAASSKRAESDFPTQRLRPMLLATGLTSLAEAAIGLLLLLHLQGAFDLDVVSIALVFLPGAIMMSLIPGPAHRITLRIGRHRVAAIAALSSATFAFTLAFAPSPLLITALWILSAAAWAAIIPIEQSVIAQVAAERAGKGFGLYESAKLAGAGVGALVAGVSYETTSWQVACILFASVIAAGAIVTPWAVRRSGAANVPRDEPSPVTAPAVSTSEEMNTPGPQAWQPEHNQEEKMMATTKADNSKLTGLGWHLLIFAIAQIALAFTGMSWIVDSFSTNDFGEHLASGGRPELEGIPSFLYGAGKIWVIFFVIDVIWTLISSRKGSQTPNKQE</sequence>
<evidence type="ECO:0000256" key="2">
    <source>
        <dbReference type="ARBA" id="ARBA00022448"/>
    </source>
</evidence>
<dbReference type="PANTHER" id="PTHR23517">
    <property type="entry name" value="RESISTANCE PROTEIN MDTM, PUTATIVE-RELATED-RELATED"/>
    <property type="match status" value="1"/>
</dbReference>
<evidence type="ECO:0000313" key="9">
    <source>
        <dbReference type="EMBL" id="MFC4718087.1"/>
    </source>
</evidence>
<keyword evidence="3" id="KW-1003">Cell membrane</keyword>
<evidence type="ECO:0000256" key="7">
    <source>
        <dbReference type="SAM" id="MobiDB-lite"/>
    </source>
</evidence>
<feature type="compositionally biased region" description="Polar residues" evidence="7">
    <location>
        <begin position="398"/>
        <end position="409"/>
    </location>
</feature>
<evidence type="ECO:0000256" key="5">
    <source>
        <dbReference type="ARBA" id="ARBA00022989"/>
    </source>
</evidence>
<feature type="transmembrane region" description="Helical" evidence="8">
    <location>
        <begin position="486"/>
        <end position="507"/>
    </location>
</feature>
<feature type="transmembrane region" description="Helical" evidence="8">
    <location>
        <begin position="103"/>
        <end position="126"/>
    </location>
</feature>
<keyword evidence="4 8" id="KW-0812">Transmembrane</keyword>
<feature type="transmembrane region" description="Helical" evidence="8">
    <location>
        <begin position="168"/>
        <end position="186"/>
    </location>
</feature>
<feature type="transmembrane region" description="Helical" evidence="8">
    <location>
        <begin position="329"/>
        <end position="350"/>
    </location>
</feature>
<feature type="transmembrane region" description="Helical" evidence="8">
    <location>
        <begin position="238"/>
        <end position="259"/>
    </location>
</feature>
<evidence type="ECO:0000256" key="8">
    <source>
        <dbReference type="SAM" id="Phobius"/>
    </source>
</evidence>
<accession>A0ABV9MQ37</accession>
<keyword evidence="2" id="KW-0813">Transport</keyword>
<keyword evidence="5 8" id="KW-1133">Transmembrane helix</keyword>